<dbReference type="InterPro" id="IPR010281">
    <property type="entry name" value="DUF885"/>
</dbReference>
<proteinExistence type="predicted"/>
<reference evidence="1" key="1">
    <citation type="journal article" date="2014" name="Front. Microbiol.">
        <title>High frequency of phylogenetically diverse reductive dehalogenase-homologous genes in deep subseafloor sedimentary metagenomes.</title>
        <authorList>
            <person name="Kawai M."/>
            <person name="Futagami T."/>
            <person name="Toyoda A."/>
            <person name="Takaki Y."/>
            <person name="Nishi S."/>
            <person name="Hori S."/>
            <person name="Arai W."/>
            <person name="Tsubouchi T."/>
            <person name="Morono Y."/>
            <person name="Uchiyama I."/>
            <person name="Ito T."/>
            <person name="Fujiyama A."/>
            <person name="Inagaki F."/>
            <person name="Takami H."/>
        </authorList>
    </citation>
    <scope>NUCLEOTIDE SEQUENCE</scope>
    <source>
        <strain evidence="1">Expedition CK06-06</strain>
    </source>
</reference>
<evidence type="ECO:0008006" key="2">
    <source>
        <dbReference type="Google" id="ProtNLM"/>
    </source>
</evidence>
<feature type="non-terminal residue" evidence="1">
    <location>
        <position position="223"/>
    </location>
</feature>
<name>X1MAK2_9ZZZZ</name>
<protein>
    <recommendedName>
        <fullName evidence="2">DUF885 domain-containing protein</fullName>
    </recommendedName>
</protein>
<evidence type="ECO:0000313" key="1">
    <source>
        <dbReference type="EMBL" id="GAI11720.1"/>
    </source>
</evidence>
<accession>X1MAK2</accession>
<sequence length="223" mass="25244">MKIKQTTLLLVALINLFSFQLLAQTTNQPIQLESLLEQYSKEYYVLNPLQATEAGINDYNNQLEITISEEYIKKVKALNQKYLTQLAVINKADLTASELLSIDILSYKLKSENERLNNSLGFYRPVDQFVFSFSTKFATLGSGAGFVPFNTEKDYRDFISRMKGFQQWVDQAIANMKKGVAQNNTNPKASMEKVPAARNFSVALTSNFAFGFKLKRRSSCGDI</sequence>
<dbReference type="AlphaFoldDB" id="X1MAK2"/>
<dbReference type="PANTHER" id="PTHR33361:SF16">
    <property type="entry name" value="DUF885 DOMAIN-CONTAINING PROTEIN"/>
    <property type="match status" value="1"/>
</dbReference>
<gene>
    <name evidence="1" type="ORF">S06H3_18002</name>
</gene>
<organism evidence="1">
    <name type="scientific">marine sediment metagenome</name>
    <dbReference type="NCBI Taxonomy" id="412755"/>
    <lineage>
        <taxon>unclassified sequences</taxon>
        <taxon>metagenomes</taxon>
        <taxon>ecological metagenomes</taxon>
    </lineage>
</organism>
<dbReference type="EMBL" id="BARV01009059">
    <property type="protein sequence ID" value="GAI11720.1"/>
    <property type="molecule type" value="Genomic_DNA"/>
</dbReference>
<comment type="caution">
    <text evidence="1">The sequence shown here is derived from an EMBL/GenBank/DDBJ whole genome shotgun (WGS) entry which is preliminary data.</text>
</comment>
<dbReference type="Pfam" id="PF05960">
    <property type="entry name" value="DUF885"/>
    <property type="match status" value="1"/>
</dbReference>
<dbReference type="PANTHER" id="PTHR33361">
    <property type="entry name" value="GLR0591 PROTEIN"/>
    <property type="match status" value="1"/>
</dbReference>